<proteinExistence type="predicted"/>
<gene>
    <name evidence="1" type="ORF">METZ01_LOCUS302911</name>
</gene>
<name>A0A382MQI9_9ZZZZ</name>
<protein>
    <submittedName>
        <fullName evidence="1">Uncharacterized protein</fullName>
    </submittedName>
</protein>
<sequence>QKLEIICWSFMSFKTTIGTRPISILLSNNFLAQTEG</sequence>
<organism evidence="1">
    <name type="scientific">marine metagenome</name>
    <dbReference type="NCBI Taxonomy" id="408172"/>
    <lineage>
        <taxon>unclassified sequences</taxon>
        <taxon>metagenomes</taxon>
        <taxon>ecological metagenomes</taxon>
    </lineage>
</organism>
<dbReference type="EMBL" id="UINC01094646">
    <property type="protein sequence ID" value="SVC50057.1"/>
    <property type="molecule type" value="Genomic_DNA"/>
</dbReference>
<reference evidence="1" key="1">
    <citation type="submission" date="2018-05" db="EMBL/GenBank/DDBJ databases">
        <authorList>
            <person name="Lanie J.A."/>
            <person name="Ng W.-L."/>
            <person name="Kazmierczak K.M."/>
            <person name="Andrzejewski T.M."/>
            <person name="Davidsen T.M."/>
            <person name="Wayne K.J."/>
            <person name="Tettelin H."/>
            <person name="Glass J.I."/>
            <person name="Rusch D."/>
            <person name="Podicherti R."/>
            <person name="Tsui H.-C.T."/>
            <person name="Winkler M.E."/>
        </authorList>
    </citation>
    <scope>NUCLEOTIDE SEQUENCE</scope>
</reference>
<accession>A0A382MQI9</accession>
<dbReference type="AlphaFoldDB" id="A0A382MQI9"/>
<feature type="non-terminal residue" evidence="1">
    <location>
        <position position="1"/>
    </location>
</feature>
<evidence type="ECO:0000313" key="1">
    <source>
        <dbReference type="EMBL" id="SVC50057.1"/>
    </source>
</evidence>